<name>A0A9W4W165_9GAMM</name>
<comment type="caution">
    <text evidence="1">The sequence shown here is derived from an EMBL/GenBank/DDBJ whole genome shotgun (WGS) entry which is preliminary data.</text>
</comment>
<dbReference type="EMBL" id="CAMAPC010000002">
    <property type="protein sequence ID" value="CAH9051382.1"/>
    <property type="molecule type" value="Genomic_DNA"/>
</dbReference>
<proteinExistence type="predicted"/>
<organism evidence="1 2">
    <name type="scientific">Pseudoalteromonas holothuriae</name>
    <dbReference type="NCBI Taxonomy" id="2963714"/>
    <lineage>
        <taxon>Bacteria</taxon>
        <taxon>Pseudomonadati</taxon>
        <taxon>Pseudomonadota</taxon>
        <taxon>Gammaproteobacteria</taxon>
        <taxon>Alteromonadales</taxon>
        <taxon>Pseudoalteromonadaceae</taxon>
        <taxon>Pseudoalteromonas</taxon>
    </lineage>
</organism>
<dbReference type="Proteomes" id="UP001152467">
    <property type="component" value="Unassembled WGS sequence"/>
</dbReference>
<gene>
    <name evidence="1" type="ORF">PSECIP111854_00734</name>
</gene>
<accession>A0A9W4W165</accession>
<sequence length="162" mass="18865">MQTELEANAPKDFDFIIGDWTVTHRRLKEILNGSNEWTEFKGRSSTIKTLGGFGNLEDVYLEFPDASYRAVTLRSFNAETNSWSIWWLDSRFPDTLDVSVVGSFNEGVGLFYADDILNEVRIKVRFMWDSLVPSKPRWEQAFSKDNGKTWETNWTMEFLKSQ</sequence>
<evidence type="ECO:0000313" key="2">
    <source>
        <dbReference type="Proteomes" id="UP001152467"/>
    </source>
</evidence>
<protein>
    <recommendedName>
        <fullName evidence="3">DUF1579 domain-containing protein</fullName>
    </recommendedName>
</protein>
<reference evidence="1" key="1">
    <citation type="submission" date="2022-07" db="EMBL/GenBank/DDBJ databases">
        <authorList>
            <person name="Criscuolo A."/>
        </authorList>
    </citation>
    <scope>NUCLEOTIDE SEQUENCE</scope>
    <source>
        <strain evidence="1">CIP111854</strain>
    </source>
</reference>
<keyword evidence="2" id="KW-1185">Reference proteome</keyword>
<dbReference type="RefSeq" id="WP_261625801.1">
    <property type="nucleotide sequence ID" value="NZ_CAMAPC010000002.1"/>
</dbReference>
<evidence type="ECO:0000313" key="1">
    <source>
        <dbReference type="EMBL" id="CAH9051382.1"/>
    </source>
</evidence>
<evidence type="ECO:0008006" key="3">
    <source>
        <dbReference type="Google" id="ProtNLM"/>
    </source>
</evidence>
<dbReference type="AlphaFoldDB" id="A0A9W4W165"/>